<dbReference type="CDD" id="cd03809">
    <property type="entry name" value="GT4_MtfB-like"/>
    <property type="match status" value="1"/>
</dbReference>
<evidence type="ECO:0000259" key="3">
    <source>
        <dbReference type="Pfam" id="PF13439"/>
    </source>
</evidence>
<keyword evidence="4" id="KW-0328">Glycosyltransferase</keyword>
<dbReference type="PATRIC" id="fig|1434104.5.peg.2281"/>
<dbReference type="InterPro" id="IPR028098">
    <property type="entry name" value="Glyco_trans_4-like_N"/>
</dbReference>
<gene>
    <name evidence="4" type="ORF">MCMEM_2094</name>
</gene>
<dbReference type="Pfam" id="PF13439">
    <property type="entry name" value="Glyco_transf_4"/>
    <property type="match status" value="1"/>
</dbReference>
<dbReference type="HOGENOM" id="CLU_009583_27_1_2"/>
<feature type="domain" description="Glycosyl transferase family 1" evidence="2">
    <location>
        <begin position="149"/>
        <end position="311"/>
    </location>
</feature>
<dbReference type="FunFam" id="3.40.50.2000:FF:000119">
    <property type="entry name" value="Glycosyl transferase group 1"/>
    <property type="match status" value="1"/>
</dbReference>
<evidence type="ECO:0000259" key="2">
    <source>
        <dbReference type="Pfam" id="PF00534"/>
    </source>
</evidence>
<dbReference type="AlphaFoldDB" id="A0A0E3STR1"/>
<dbReference type="EC" id="2.4.1.-" evidence="4"/>
<evidence type="ECO:0000256" key="1">
    <source>
        <dbReference type="ARBA" id="ARBA00022679"/>
    </source>
</evidence>
<dbReference type="STRING" id="1434104.MCMEM_2094"/>
<dbReference type="PANTHER" id="PTHR46401:SF2">
    <property type="entry name" value="GLYCOSYLTRANSFERASE WBBK-RELATED"/>
    <property type="match status" value="1"/>
</dbReference>
<dbReference type="Gene3D" id="3.40.50.2000">
    <property type="entry name" value="Glycogen Phosphorylase B"/>
    <property type="match status" value="2"/>
</dbReference>
<evidence type="ECO:0000313" key="5">
    <source>
        <dbReference type="Proteomes" id="UP000033048"/>
    </source>
</evidence>
<protein>
    <submittedName>
        <fullName evidence="4">Glycosyltransferase</fullName>
        <ecNumber evidence="4">2.4.1.-</ecNumber>
    </submittedName>
</protein>
<dbReference type="Pfam" id="PF00534">
    <property type="entry name" value="Glycos_transf_1"/>
    <property type="match status" value="1"/>
</dbReference>
<dbReference type="GO" id="GO:0016757">
    <property type="term" value="F:glycosyltransferase activity"/>
    <property type="evidence" value="ECO:0007669"/>
    <property type="project" value="UniProtKB-KW"/>
</dbReference>
<proteinExistence type="predicted"/>
<feature type="domain" description="Glycosyltransferase subfamily 4-like N-terminal" evidence="3">
    <location>
        <begin position="30"/>
        <end position="135"/>
    </location>
</feature>
<evidence type="ECO:0000313" key="4">
    <source>
        <dbReference type="EMBL" id="AKB86147.1"/>
    </source>
</evidence>
<dbReference type="SUPFAM" id="SSF53756">
    <property type="entry name" value="UDP-Glycosyltransferase/glycogen phosphorylase"/>
    <property type="match status" value="1"/>
</dbReference>
<reference evidence="4 5" key="1">
    <citation type="submission" date="2014-07" db="EMBL/GenBank/DDBJ databases">
        <title>Methanogenic archaea and the global carbon cycle.</title>
        <authorList>
            <person name="Henriksen J.R."/>
            <person name="Luke J."/>
            <person name="Reinhart S."/>
            <person name="Benedict M.N."/>
            <person name="Youngblut N.D."/>
            <person name="Metcalf M.E."/>
            <person name="Whitaker R.J."/>
            <person name="Metcalf W.W."/>
        </authorList>
    </citation>
    <scope>NUCLEOTIDE SEQUENCE [LARGE SCALE GENOMIC DNA]</scope>
    <source>
        <strain evidence="4 5">MM1</strain>
    </source>
</reference>
<keyword evidence="1 4" id="KW-0808">Transferase</keyword>
<dbReference type="EMBL" id="CP009518">
    <property type="protein sequence ID" value="AKB86147.1"/>
    <property type="molecule type" value="Genomic_DNA"/>
</dbReference>
<sequence>MSKYQRGILSNLEDVTLNRIEYPNINKVANIFTRYFAYPYIVKKEVKKDNVKHITSQDLGHLLKFVKLNKTVVTCHDLIPVVYDKTRLPNWKFNIEGLKKADRIITISDFSKNDIIKYLNYPEDKIRIASPAVDHANYYRKRDKSILSELDIAENEKVVLYVGSEQPRKNVPTLIKAFSKLKKRFPNVKLLKIGKPQHPSARKELLELIDSLNLRNDIIFCGYISEKELVKYYNAADLFVFPSLYEGFGLPPLEAMACGTPVITSNRSSLPEVVGDAGIMIDPFDIDEMADMMYEVLTNEGLKEDLAKKGLERSNIFNWKNAADVTLSVYEELN</sequence>
<keyword evidence="5" id="KW-1185">Reference proteome</keyword>
<dbReference type="PANTHER" id="PTHR46401">
    <property type="entry name" value="GLYCOSYLTRANSFERASE WBBK-RELATED"/>
    <property type="match status" value="1"/>
</dbReference>
<organism evidence="4 5">
    <name type="scientific">Methanococcoides methylutens MM1</name>
    <dbReference type="NCBI Taxonomy" id="1434104"/>
    <lineage>
        <taxon>Archaea</taxon>
        <taxon>Methanobacteriati</taxon>
        <taxon>Methanobacteriota</taxon>
        <taxon>Stenosarchaea group</taxon>
        <taxon>Methanomicrobia</taxon>
        <taxon>Methanosarcinales</taxon>
        <taxon>Methanosarcinaceae</taxon>
        <taxon>Methanococcoides</taxon>
    </lineage>
</organism>
<accession>A0A0E3STR1</accession>
<name>A0A0E3STR1_METMT</name>
<dbReference type="InterPro" id="IPR001296">
    <property type="entry name" value="Glyco_trans_1"/>
</dbReference>
<dbReference type="Proteomes" id="UP000033048">
    <property type="component" value="Chromosome"/>
</dbReference>
<dbReference type="KEGG" id="mmet:MCMEM_2094"/>